<evidence type="ECO:0000256" key="2">
    <source>
        <dbReference type="SAM" id="Phobius"/>
    </source>
</evidence>
<keyword evidence="2" id="KW-0812">Transmembrane</keyword>
<dbReference type="STRING" id="195883.A0A482WKI5"/>
<feature type="compositionally biased region" description="Basic and acidic residues" evidence="1">
    <location>
        <begin position="1"/>
        <end position="11"/>
    </location>
</feature>
<feature type="compositionally biased region" description="Basic residues" evidence="1">
    <location>
        <begin position="81"/>
        <end position="117"/>
    </location>
</feature>
<accession>A0A482WKI5</accession>
<reference evidence="3 4" key="1">
    <citation type="journal article" date="2017" name="Gigascience">
        <title>Genome sequence of the small brown planthopper, Laodelphax striatellus.</title>
        <authorList>
            <person name="Zhu J."/>
            <person name="Jiang F."/>
            <person name="Wang X."/>
            <person name="Yang P."/>
            <person name="Bao Y."/>
            <person name="Zhao W."/>
            <person name="Wang W."/>
            <person name="Lu H."/>
            <person name="Wang Q."/>
            <person name="Cui N."/>
            <person name="Li J."/>
            <person name="Chen X."/>
            <person name="Luo L."/>
            <person name="Yu J."/>
            <person name="Kang L."/>
            <person name="Cui F."/>
        </authorList>
    </citation>
    <scope>NUCLEOTIDE SEQUENCE [LARGE SCALE GENOMIC DNA]</scope>
    <source>
        <strain evidence="3">Lst14</strain>
    </source>
</reference>
<dbReference type="InParanoid" id="A0A482WKI5"/>
<comment type="caution">
    <text evidence="3">The sequence shown here is derived from an EMBL/GenBank/DDBJ whole genome shotgun (WGS) entry which is preliminary data.</text>
</comment>
<evidence type="ECO:0000313" key="3">
    <source>
        <dbReference type="EMBL" id="RZF33830.1"/>
    </source>
</evidence>
<name>A0A482WKI5_LAOST</name>
<feature type="region of interest" description="Disordered" evidence="1">
    <location>
        <begin position="188"/>
        <end position="222"/>
    </location>
</feature>
<evidence type="ECO:0000256" key="1">
    <source>
        <dbReference type="SAM" id="MobiDB-lite"/>
    </source>
</evidence>
<gene>
    <name evidence="3" type="ORF">LSTR_LSTR008953</name>
</gene>
<proteinExistence type="predicted"/>
<feature type="region of interest" description="Disordered" evidence="1">
    <location>
        <begin position="1"/>
        <end position="25"/>
    </location>
</feature>
<protein>
    <recommendedName>
        <fullName evidence="5">Lateral signaling target protein 2 homolog</fullName>
    </recommendedName>
</protein>
<dbReference type="Proteomes" id="UP000291343">
    <property type="component" value="Unassembled WGS sequence"/>
</dbReference>
<dbReference type="AlphaFoldDB" id="A0A482WKI5"/>
<sequence length="306" mass="34543">MSKDMADKAVETDTQESSAQHNNSDVQDGTYWKIVQLESLLAALVNSKVVAIKANRGSKAFLRKPSDGVAPSSPTPDDLRYHKHHSHHHHHQHHHGHHKRGHHHKRSHHQAHAKKKAAAAVCKVKQWHDGSATMLQLTENSVAETDFCHGDAEGVGEEGCDGEEGGAGCRCHYKVRQEDDHYVTVDMELDDLDEALPPPGQRPRRKRRKRQLTDQQKRKRQQRLMYAHAQEAAAATKVKVVDPDDLPKRAKWTIIITAGFLLFTCMLLVGITLRMAPIIDQMVRNQNEELMNSLNRQDLNDSLLMA</sequence>
<feature type="compositionally biased region" description="Polar residues" evidence="1">
    <location>
        <begin position="15"/>
        <end position="25"/>
    </location>
</feature>
<dbReference type="EMBL" id="QKKF02033231">
    <property type="protein sequence ID" value="RZF33830.1"/>
    <property type="molecule type" value="Genomic_DNA"/>
</dbReference>
<dbReference type="OrthoDB" id="8197295at2759"/>
<keyword evidence="2" id="KW-1133">Transmembrane helix</keyword>
<keyword evidence="4" id="KW-1185">Reference proteome</keyword>
<feature type="region of interest" description="Disordered" evidence="1">
    <location>
        <begin position="62"/>
        <end position="117"/>
    </location>
</feature>
<evidence type="ECO:0008006" key="5">
    <source>
        <dbReference type="Google" id="ProtNLM"/>
    </source>
</evidence>
<evidence type="ECO:0000313" key="4">
    <source>
        <dbReference type="Proteomes" id="UP000291343"/>
    </source>
</evidence>
<feature type="transmembrane region" description="Helical" evidence="2">
    <location>
        <begin position="252"/>
        <end position="273"/>
    </location>
</feature>
<keyword evidence="2" id="KW-0472">Membrane</keyword>
<organism evidence="3 4">
    <name type="scientific">Laodelphax striatellus</name>
    <name type="common">Small brown planthopper</name>
    <name type="synonym">Delphax striatella</name>
    <dbReference type="NCBI Taxonomy" id="195883"/>
    <lineage>
        <taxon>Eukaryota</taxon>
        <taxon>Metazoa</taxon>
        <taxon>Ecdysozoa</taxon>
        <taxon>Arthropoda</taxon>
        <taxon>Hexapoda</taxon>
        <taxon>Insecta</taxon>
        <taxon>Pterygota</taxon>
        <taxon>Neoptera</taxon>
        <taxon>Paraneoptera</taxon>
        <taxon>Hemiptera</taxon>
        <taxon>Auchenorrhyncha</taxon>
        <taxon>Fulgoroidea</taxon>
        <taxon>Delphacidae</taxon>
        <taxon>Criomorphinae</taxon>
        <taxon>Laodelphax</taxon>
    </lineage>
</organism>